<keyword evidence="1" id="KW-0472">Membrane</keyword>
<name>A0A4S4DK21_CAMSN</name>
<accession>A0A4S4DK21</accession>
<protein>
    <submittedName>
        <fullName evidence="2">Uncharacterized protein</fullName>
    </submittedName>
</protein>
<keyword evidence="1" id="KW-0812">Transmembrane</keyword>
<gene>
    <name evidence="2" type="ORF">TEA_024897</name>
</gene>
<dbReference type="Proteomes" id="UP000306102">
    <property type="component" value="Unassembled WGS sequence"/>
</dbReference>
<feature type="transmembrane region" description="Helical" evidence="1">
    <location>
        <begin position="6"/>
        <end position="29"/>
    </location>
</feature>
<evidence type="ECO:0000256" key="1">
    <source>
        <dbReference type="SAM" id="Phobius"/>
    </source>
</evidence>
<evidence type="ECO:0000313" key="2">
    <source>
        <dbReference type="EMBL" id="THG03229.1"/>
    </source>
</evidence>
<comment type="caution">
    <text evidence="2">The sequence shown here is derived from an EMBL/GenBank/DDBJ whole genome shotgun (WGS) entry which is preliminary data.</text>
</comment>
<evidence type="ECO:0000313" key="3">
    <source>
        <dbReference type="Proteomes" id="UP000306102"/>
    </source>
</evidence>
<sequence>MPRRELMNGSISLGMLILFFICFMSTFAYSTKYRYTSMSFDNVVNPKEDNFLSLALLLWKQTLGCMHAHRLNCTLLRMLETLHKNMEAIQFTNNSQPKNIGRKDVSGLSVLPNLCSCYFVFAWLWKSSQFLHYAVICEQS</sequence>
<feature type="transmembrane region" description="Helical" evidence="1">
    <location>
        <begin position="105"/>
        <end position="125"/>
    </location>
</feature>
<proteinExistence type="predicted"/>
<keyword evidence="1" id="KW-1133">Transmembrane helix</keyword>
<organism evidence="2 3">
    <name type="scientific">Camellia sinensis var. sinensis</name>
    <name type="common">China tea</name>
    <dbReference type="NCBI Taxonomy" id="542762"/>
    <lineage>
        <taxon>Eukaryota</taxon>
        <taxon>Viridiplantae</taxon>
        <taxon>Streptophyta</taxon>
        <taxon>Embryophyta</taxon>
        <taxon>Tracheophyta</taxon>
        <taxon>Spermatophyta</taxon>
        <taxon>Magnoliopsida</taxon>
        <taxon>eudicotyledons</taxon>
        <taxon>Gunneridae</taxon>
        <taxon>Pentapetalae</taxon>
        <taxon>asterids</taxon>
        <taxon>Ericales</taxon>
        <taxon>Theaceae</taxon>
        <taxon>Camellia</taxon>
    </lineage>
</organism>
<keyword evidence="3" id="KW-1185">Reference proteome</keyword>
<dbReference type="AlphaFoldDB" id="A0A4S4DK21"/>
<dbReference type="EMBL" id="SDRB02011012">
    <property type="protein sequence ID" value="THG03229.1"/>
    <property type="molecule type" value="Genomic_DNA"/>
</dbReference>
<reference evidence="2 3" key="1">
    <citation type="journal article" date="2018" name="Proc. Natl. Acad. Sci. U.S.A.">
        <title>Draft genome sequence of Camellia sinensis var. sinensis provides insights into the evolution of the tea genome and tea quality.</title>
        <authorList>
            <person name="Wei C."/>
            <person name="Yang H."/>
            <person name="Wang S."/>
            <person name="Zhao J."/>
            <person name="Liu C."/>
            <person name="Gao L."/>
            <person name="Xia E."/>
            <person name="Lu Y."/>
            <person name="Tai Y."/>
            <person name="She G."/>
            <person name="Sun J."/>
            <person name="Cao H."/>
            <person name="Tong W."/>
            <person name="Gao Q."/>
            <person name="Li Y."/>
            <person name="Deng W."/>
            <person name="Jiang X."/>
            <person name="Wang W."/>
            <person name="Chen Q."/>
            <person name="Zhang S."/>
            <person name="Li H."/>
            <person name="Wu J."/>
            <person name="Wang P."/>
            <person name="Li P."/>
            <person name="Shi C."/>
            <person name="Zheng F."/>
            <person name="Jian J."/>
            <person name="Huang B."/>
            <person name="Shan D."/>
            <person name="Shi M."/>
            <person name="Fang C."/>
            <person name="Yue Y."/>
            <person name="Li F."/>
            <person name="Li D."/>
            <person name="Wei S."/>
            <person name="Han B."/>
            <person name="Jiang C."/>
            <person name="Yin Y."/>
            <person name="Xia T."/>
            <person name="Zhang Z."/>
            <person name="Bennetzen J.L."/>
            <person name="Zhao S."/>
            <person name="Wan X."/>
        </authorList>
    </citation>
    <scope>NUCLEOTIDE SEQUENCE [LARGE SCALE GENOMIC DNA]</scope>
    <source>
        <strain evidence="3">cv. Shuchazao</strain>
        <tissue evidence="2">Leaf</tissue>
    </source>
</reference>